<organism evidence="7 8">
    <name type="scientific">Holothuria leucospilota</name>
    <name type="common">Black long sea cucumber</name>
    <name type="synonym">Mertensiothuria leucospilota</name>
    <dbReference type="NCBI Taxonomy" id="206669"/>
    <lineage>
        <taxon>Eukaryota</taxon>
        <taxon>Metazoa</taxon>
        <taxon>Echinodermata</taxon>
        <taxon>Eleutherozoa</taxon>
        <taxon>Echinozoa</taxon>
        <taxon>Holothuroidea</taxon>
        <taxon>Aspidochirotacea</taxon>
        <taxon>Aspidochirotida</taxon>
        <taxon>Holothuriidae</taxon>
        <taxon>Holothuria</taxon>
    </lineage>
</organism>
<evidence type="ECO:0000256" key="2">
    <source>
        <dbReference type="ARBA" id="ARBA00008147"/>
    </source>
</evidence>
<proteinExistence type="inferred from homology"/>
<dbReference type="SUPFAM" id="SSF51735">
    <property type="entry name" value="NAD(P)-binding Rossmann-fold domains"/>
    <property type="match status" value="1"/>
</dbReference>
<dbReference type="OrthoDB" id="202203at2759"/>
<dbReference type="Proteomes" id="UP001152320">
    <property type="component" value="Chromosome 16"/>
</dbReference>
<feature type="domain" description="FAD/NAD(P)-binding" evidence="6">
    <location>
        <begin position="297"/>
        <end position="379"/>
    </location>
</feature>
<evidence type="ECO:0000256" key="4">
    <source>
        <dbReference type="ARBA" id="ARBA00022630"/>
    </source>
</evidence>
<comment type="cofactor">
    <cofactor evidence="1">
        <name>FAD</name>
        <dbReference type="ChEBI" id="CHEBI:57692"/>
    </cofactor>
</comment>
<dbReference type="AlphaFoldDB" id="A0A9Q0YR89"/>
<evidence type="ECO:0000256" key="3">
    <source>
        <dbReference type="ARBA" id="ARBA00018240"/>
    </source>
</evidence>
<evidence type="ECO:0000256" key="1">
    <source>
        <dbReference type="ARBA" id="ARBA00001974"/>
    </source>
</evidence>
<protein>
    <recommendedName>
        <fullName evidence="3">Pyridine nucleotide-disulfide oxidoreductase domain-containing protein 1</fullName>
    </recommendedName>
</protein>
<evidence type="ECO:0000313" key="8">
    <source>
        <dbReference type="Proteomes" id="UP001152320"/>
    </source>
</evidence>
<dbReference type="InterPro" id="IPR036188">
    <property type="entry name" value="FAD/NAD-bd_sf"/>
</dbReference>
<keyword evidence="5" id="KW-0274">FAD</keyword>
<dbReference type="PRINTS" id="PR00411">
    <property type="entry name" value="PNDRDTASEI"/>
</dbReference>
<dbReference type="EMBL" id="JAIZAY010000016">
    <property type="protein sequence ID" value="KAJ8027115.1"/>
    <property type="molecule type" value="Genomic_DNA"/>
</dbReference>
<sequence length="496" mass="54783">MEVTNTKEESKTASIVVIGGGIAGVSCAETLSSLCKDEKITLITASPLIKAVTNFKQISRRLEEFEVEEKPGAALEAECENVKVLQVMVVSIDADKNEIQTSDGSTISYTKLCICSGGTPKLVSHDNPYVIGIRDTESVSHFQEKLSGARRVIIVGNGGIATELVHEIENCEVVWAIKDKSISATFVDAGAAEFFLPHLAGDKEVQEGPLKRLKYTVSNAAAKDQVQSGTKGGALGPDWSLGLTMKGKYNSARKVHVEYECEIKEIFTPEELKERNLEVDEPIGCSYLNCEWPVYVCFTNGKCYGCDFIVSATGVIPNSCSISCNKIFKIAQDGGIEVNDQMHTNVDHIYAAGDVCTASWDWAPHWLQMRLWSQARQMGCYVAQCIMADINKEKITLDFCFELFAHVTKFFGYKVILLGKFNGQGLEGKYDILLRMTKGVEYIKVISKDGRMQGAILIGETDLEETFENLILNQLDLTRYGEDLLDPGIDIEDYFD</sequence>
<dbReference type="InterPro" id="IPR016156">
    <property type="entry name" value="FAD/NAD-linked_Rdtase_dimer_sf"/>
</dbReference>
<accession>A0A9Q0YR89</accession>
<evidence type="ECO:0000256" key="5">
    <source>
        <dbReference type="ARBA" id="ARBA00022827"/>
    </source>
</evidence>
<dbReference type="Gene3D" id="3.30.390.30">
    <property type="match status" value="1"/>
</dbReference>
<evidence type="ECO:0000259" key="6">
    <source>
        <dbReference type="Pfam" id="PF07992"/>
    </source>
</evidence>
<dbReference type="InterPro" id="IPR023753">
    <property type="entry name" value="FAD/NAD-binding_dom"/>
</dbReference>
<keyword evidence="8" id="KW-1185">Reference proteome</keyword>
<dbReference type="InterPro" id="IPR050260">
    <property type="entry name" value="FAD-bd_OxRdtase"/>
</dbReference>
<comment type="similarity">
    <text evidence="2">Belongs to the class-I pyridine nucleotide-disulfide oxidoreductase family. PYROXD1 subfamily.</text>
</comment>
<dbReference type="GO" id="GO:0016491">
    <property type="term" value="F:oxidoreductase activity"/>
    <property type="evidence" value="ECO:0007669"/>
    <property type="project" value="InterPro"/>
</dbReference>
<dbReference type="PROSITE" id="PS51257">
    <property type="entry name" value="PROKAR_LIPOPROTEIN"/>
    <property type="match status" value="1"/>
</dbReference>
<dbReference type="Pfam" id="PF07992">
    <property type="entry name" value="Pyr_redox_2"/>
    <property type="match status" value="2"/>
</dbReference>
<dbReference type="PANTHER" id="PTHR43429:SF2">
    <property type="entry name" value="PYRIDINE NUCLEOTIDE-DISULFIDE OXIDOREDUCTASE DOMAIN-CONTAINING PROTEIN 1"/>
    <property type="match status" value="1"/>
</dbReference>
<dbReference type="Gene3D" id="3.50.50.60">
    <property type="entry name" value="FAD/NAD(P)-binding domain"/>
    <property type="match status" value="3"/>
</dbReference>
<dbReference type="PRINTS" id="PR00368">
    <property type="entry name" value="FADPNR"/>
</dbReference>
<dbReference type="InterPro" id="IPR036291">
    <property type="entry name" value="NAD(P)-bd_dom_sf"/>
</dbReference>
<reference evidence="7" key="1">
    <citation type="submission" date="2021-10" db="EMBL/GenBank/DDBJ databases">
        <title>Tropical sea cucumber genome reveals ecological adaptation and Cuvierian tubules defense mechanism.</title>
        <authorList>
            <person name="Chen T."/>
        </authorList>
    </citation>
    <scope>NUCLEOTIDE SEQUENCE</scope>
    <source>
        <strain evidence="7">Nanhai2018</strain>
        <tissue evidence="7">Muscle</tissue>
    </source>
</reference>
<keyword evidence="4" id="KW-0285">Flavoprotein</keyword>
<dbReference type="SUPFAM" id="SSF51905">
    <property type="entry name" value="FAD/NAD(P)-binding domain"/>
    <property type="match status" value="1"/>
</dbReference>
<gene>
    <name evidence="7" type="ORF">HOLleu_32164</name>
</gene>
<comment type="caution">
    <text evidence="7">The sequence shown here is derived from an EMBL/GenBank/DDBJ whole genome shotgun (WGS) entry which is preliminary data.</text>
</comment>
<evidence type="ECO:0000313" key="7">
    <source>
        <dbReference type="EMBL" id="KAJ8027115.1"/>
    </source>
</evidence>
<dbReference type="PANTHER" id="PTHR43429">
    <property type="entry name" value="PYRIDINE NUCLEOTIDE-DISULFIDE OXIDOREDUCTASE DOMAIN-CONTAINING"/>
    <property type="match status" value="1"/>
</dbReference>
<feature type="domain" description="FAD/NAD(P)-binding" evidence="6">
    <location>
        <begin position="14"/>
        <end position="171"/>
    </location>
</feature>
<name>A0A9Q0YR89_HOLLE</name>